<dbReference type="STRING" id="188477.A0A433UBI8"/>
<dbReference type="EMBL" id="RQTK01000016">
    <property type="protein sequence ID" value="RUS91205.1"/>
    <property type="molecule type" value="Genomic_DNA"/>
</dbReference>
<evidence type="ECO:0000259" key="1">
    <source>
        <dbReference type="Pfam" id="PF00155"/>
    </source>
</evidence>
<dbReference type="InterPro" id="IPR015421">
    <property type="entry name" value="PyrdxlP-dep_Trfase_major"/>
</dbReference>
<reference evidence="2 3" key="1">
    <citation type="submission" date="2019-01" db="EMBL/GenBank/DDBJ databases">
        <title>A draft genome assembly of the solar-powered sea slug Elysia chlorotica.</title>
        <authorList>
            <person name="Cai H."/>
            <person name="Li Q."/>
            <person name="Fang X."/>
            <person name="Li J."/>
            <person name="Curtis N.E."/>
            <person name="Altenburger A."/>
            <person name="Shibata T."/>
            <person name="Feng M."/>
            <person name="Maeda T."/>
            <person name="Schwartz J.A."/>
            <person name="Shigenobu S."/>
            <person name="Lundholm N."/>
            <person name="Nishiyama T."/>
            <person name="Yang H."/>
            <person name="Hasebe M."/>
            <person name="Li S."/>
            <person name="Pierce S.K."/>
            <person name="Wang J."/>
        </authorList>
    </citation>
    <scope>NUCLEOTIDE SEQUENCE [LARGE SCALE GENOMIC DNA]</scope>
    <source>
        <strain evidence="2">EC2010</strain>
        <tissue evidence="2">Whole organism of an adult</tissue>
    </source>
</reference>
<dbReference type="Pfam" id="PF00155">
    <property type="entry name" value="Aminotran_1_2"/>
    <property type="match status" value="1"/>
</dbReference>
<proteinExistence type="predicted"/>
<dbReference type="Gene3D" id="3.40.640.10">
    <property type="entry name" value="Type I PLP-dependent aspartate aminotransferase-like (Major domain)"/>
    <property type="match status" value="1"/>
</dbReference>
<name>A0A433UBI8_ELYCH</name>
<dbReference type="PANTHER" id="PTHR42858">
    <property type="entry name" value="AMINOTRANSFERASE"/>
    <property type="match status" value="1"/>
</dbReference>
<dbReference type="GO" id="GO:0030170">
    <property type="term" value="F:pyridoxal phosphate binding"/>
    <property type="evidence" value="ECO:0007669"/>
    <property type="project" value="InterPro"/>
</dbReference>
<organism evidence="2 3">
    <name type="scientific">Elysia chlorotica</name>
    <name type="common">Eastern emerald elysia</name>
    <name type="synonym">Sea slug</name>
    <dbReference type="NCBI Taxonomy" id="188477"/>
    <lineage>
        <taxon>Eukaryota</taxon>
        <taxon>Metazoa</taxon>
        <taxon>Spiralia</taxon>
        <taxon>Lophotrochozoa</taxon>
        <taxon>Mollusca</taxon>
        <taxon>Gastropoda</taxon>
        <taxon>Heterobranchia</taxon>
        <taxon>Euthyneura</taxon>
        <taxon>Panpulmonata</taxon>
        <taxon>Sacoglossa</taxon>
        <taxon>Placobranchoidea</taxon>
        <taxon>Plakobranchidae</taxon>
        <taxon>Elysia</taxon>
    </lineage>
</organism>
<evidence type="ECO:0000313" key="3">
    <source>
        <dbReference type="Proteomes" id="UP000271974"/>
    </source>
</evidence>
<dbReference type="AlphaFoldDB" id="A0A433UBI8"/>
<dbReference type="PANTHER" id="PTHR42858:SF1">
    <property type="entry name" value="LD15494P"/>
    <property type="match status" value="1"/>
</dbReference>
<dbReference type="GO" id="GO:0047536">
    <property type="term" value="F:2-aminoadipate transaminase activity"/>
    <property type="evidence" value="ECO:0007669"/>
    <property type="project" value="TreeGrafter"/>
</dbReference>
<dbReference type="OrthoDB" id="7042322at2759"/>
<accession>A0A433UBI8</accession>
<dbReference type="InterPro" id="IPR015422">
    <property type="entry name" value="PyrdxlP-dep_Trfase_small"/>
</dbReference>
<protein>
    <recommendedName>
        <fullName evidence="1">Aminotransferase class I/classII large domain-containing protein</fullName>
    </recommendedName>
</protein>
<dbReference type="Gene3D" id="3.90.1150.10">
    <property type="entry name" value="Aspartate Aminotransferase, domain 1"/>
    <property type="match status" value="1"/>
</dbReference>
<dbReference type="CDD" id="cd00609">
    <property type="entry name" value="AAT_like"/>
    <property type="match status" value="1"/>
</dbReference>
<dbReference type="InterPro" id="IPR015424">
    <property type="entry name" value="PyrdxlP-dep_Trfase"/>
</dbReference>
<gene>
    <name evidence="2" type="ORF">EGW08_001011</name>
</gene>
<dbReference type="SUPFAM" id="SSF53383">
    <property type="entry name" value="PLP-dependent transferases"/>
    <property type="match status" value="1"/>
</dbReference>
<keyword evidence="3" id="KW-1185">Reference proteome</keyword>
<evidence type="ECO:0000313" key="2">
    <source>
        <dbReference type="EMBL" id="RUS91205.1"/>
    </source>
</evidence>
<dbReference type="InterPro" id="IPR004839">
    <property type="entry name" value="Aminotransferase_I/II_large"/>
</dbReference>
<feature type="domain" description="Aminotransferase class I/classII large" evidence="1">
    <location>
        <begin position="55"/>
        <end position="413"/>
    </location>
</feature>
<comment type="caution">
    <text evidence="2">The sequence shown here is derived from an EMBL/GenBank/DDBJ whole genome shotgun (WGS) entry which is preliminary data.</text>
</comment>
<sequence length="425" mass="46691">MTSAIEALDERLECLAALKEVAGDGVQFTSGAPGPAECKDVNDILLNATKQMLGAEPDLDAFVYGPEQGCETFRNELANFLTEQYGDSVSSSNLMVTAGAAQGLHLVLSVLSEKSAPILVEDPTYFLALRIFQKDFEREVIPVTTDETGMDLDDLDKKLSSLKRPPDSDSVKDRYHAIVYVMTAFSNPGGFVYSSGKCEQLTALARKHDVLVVVDDVYNLLWFPSSSSPSSEPSKAPPRLVSFDRASDRDYGRGHVVSVGSFSKYLAPGIRLGWLEAPEKVLARLYTSGVSTSGGSFNHYMSRLVTCALRSGSVTRHLAGVRLDYKNRVHKLCDLLDKHLPKGCSFSRPQGGFYVWLQFPVNIDTFEFAQFSAERYGVIFLPGVLTSPSEECRNFARLSVSSLDEAKIETGVRELCLAIKDYVIM</sequence>
<dbReference type="Proteomes" id="UP000271974">
    <property type="component" value="Unassembled WGS sequence"/>
</dbReference>